<dbReference type="CDD" id="cd03801">
    <property type="entry name" value="GT4_PimA-like"/>
    <property type="match status" value="1"/>
</dbReference>
<feature type="non-terminal residue" evidence="2">
    <location>
        <position position="223"/>
    </location>
</feature>
<dbReference type="Pfam" id="PF13439">
    <property type="entry name" value="Glyco_transf_4"/>
    <property type="match status" value="1"/>
</dbReference>
<dbReference type="EMBL" id="BARS01015075">
    <property type="protein sequence ID" value="GAF86957.1"/>
    <property type="molecule type" value="Genomic_DNA"/>
</dbReference>
<gene>
    <name evidence="2" type="ORF">S01H1_25023</name>
</gene>
<reference evidence="2" key="1">
    <citation type="journal article" date="2014" name="Front. Microbiol.">
        <title>High frequency of phylogenetically diverse reductive dehalogenase-homologous genes in deep subseafloor sedimentary metagenomes.</title>
        <authorList>
            <person name="Kawai M."/>
            <person name="Futagami T."/>
            <person name="Toyoda A."/>
            <person name="Takaki Y."/>
            <person name="Nishi S."/>
            <person name="Hori S."/>
            <person name="Arai W."/>
            <person name="Tsubouchi T."/>
            <person name="Morono Y."/>
            <person name="Uchiyama I."/>
            <person name="Ito T."/>
            <person name="Fujiyama A."/>
            <person name="Inagaki F."/>
            <person name="Takami H."/>
        </authorList>
    </citation>
    <scope>NUCLEOTIDE SEQUENCE</scope>
    <source>
        <strain evidence="2">Expedition CK06-06</strain>
    </source>
</reference>
<dbReference type="AlphaFoldDB" id="X0TFR3"/>
<organism evidence="2">
    <name type="scientific">marine sediment metagenome</name>
    <dbReference type="NCBI Taxonomy" id="412755"/>
    <lineage>
        <taxon>unclassified sequences</taxon>
        <taxon>metagenomes</taxon>
        <taxon>ecological metagenomes</taxon>
    </lineage>
</organism>
<dbReference type="SUPFAM" id="SSF53756">
    <property type="entry name" value="UDP-Glycosyltransferase/glycogen phosphorylase"/>
    <property type="match status" value="1"/>
</dbReference>
<dbReference type="InterPro" id="IPR028098">
    <property type="entry name" value="Glyco_trans_4-like_N"/>
</dbReference>
<sequence length="223" mass="23950">MLCEYATLNGGERSMLATLEGVCKAGFTPVAIAPPEGPLADVLRTRNVEILDLESRDAAGERLPQDRLRTGLARLLGRRRGALLHANSLSMGRLSGPVAAELKLPSIAHLRDIINLSTRAVADLNCHTRLLAVSEATRAFHLAGGVAPQKTHVLYNGVDLREFCPRSGTGYLHRELGLPPEAMLIGTIGQIALRKGQDVLVQAAATLAGRLTNVHYLVVGQRF</sequence>
<evidence type="ECO:0000313" key="2">
    <source>
        <dbReference type="EMBL" id="GAF86957.1"/>
    </source>
</evidence>
<evidence type="ECO:0000259" key="1">
    <source>
        <dbReference type="Pfam" id="PF13439"/>
    </source>
</evidence>
<protein>
    <recommendedName>
        <fullName evidence="1">Glycosyltransferase subfamily 4-like N-terminal domain-containing protein</fullName>
    </recommendedName>
</protein>
<name>X0TFR3_9ZZZZ</name>
<feature type="domain" description="Glycosyltransferase subfamily 4-like N-terminal" evidence="1">
    <location>
        <begin position="9"/>
        <end position="161"/>
    </location>
</feature>
<proteinExistence type="predicted"/>
<accession>X0TFR3</accession>
<comment type="caution">
    <text evidence="2">The sequence shown here is derived from an EMBL/GenBank/DDBJ whole genome shotgun (WGS) entry which is preliminary data.</text>
</comment>
<dbReference type="Gene3D" id="3.40.50.2000">
    <property type="entry name" value="Glycogen Phosphorylase B"/>
    <property type="match status" value="2"/>
</dbReference>